<accession>K4LCG3</accession>
<protein>
    <submittedName>
        <fullName evidence="5">Dimethylamine corrinoid protein 3</fullName>
    </submittedName>
</protein>
<gene>
    <name evidence="5" type="primary">mtbC31</name>
    <name evidence="5" type="ordered locus">Tph_c01800</name>
</gene>
<dbReference type="PROSITE" id="PS51337">
    <property type="entry name" value="B12_BINDING_NTER"/>
    <property type="match status" value="1"/>
</dbReference>
<dbReference type="EMBL" id="CP003732">
    <property type="protein sequence ID" value="AFV10428.1"/>
    <property type="molecule type" value="Genomic_DNA"/>
</dbReference>
<dbReference type="InterPro" id="IPR006158">
    <property type="entry name" value="Cobalamin-bd"/>
</dbReference>
<dbReference type="GO" id="GO:0005829">
    <property type="term" value="C:cytosol"/>
    <property type="evidence" value="ECO:0007669"/>
    <property type="project" value="TreeGrafter"/>
</dbReference>
<dbReference type="PROSITE" id="PS51332">
    <property type="entry name" value="B12_BINDING"/>
    <property type="match status" value="1"/>
</dbReference>
<dbReference type="KEGG" id="tpz:Tph_c01800"/>
<evidence type="ECO:0000256" key="2">
    <source>
        <dbReference type="ARBA" id="ARBA00023285"/>
    </source>
</evidence>
<dbReference type="Pfam" id="PF02310">
    <property type="entry name" value="B12-binding"/>
    <property type="match status" value="1"/>
</dbReference>
<evidence type="ECO:0000313" key="6">
    <source>
        <dbReference type="Proteomes" id="UP000000467"/>
    </source>
</evidence>
<dbReference type="eggNOG" id="COG5012">
    <property type="taxonomic scope" value="Bacteria"/>
</dbReference>
<dbReference type="AlphaFoldDB" id="K4LCG3"/>
<dbReference type="InterPro" id="IPR003759">
    <property type="entry name" value="Cbl-bd_cap"/>
</dbReference>
<proteinExistence type="predicted"/>
<dbReference type="RefSeq" id="WP_015049348.1">
    <property type="nucleotide sequence ID" value="NC_018870.1"/>
</dbReference>
<keyword evidence="1" id="KW-0479">Metal-binding</keyword>
<dbReference type="Gene3D" id="1.10.1240.10">
    <property type="entry name" value="Methionine synthase domain"/>
    <property type="match status" value="1"/>
</dbReference>
<keyword evidence="6" id="KW-1185">Reference proteome</keyword>
<dbReference type="SUPFAM" id="SSF47644">
    <property type="entry name" value="Methionine synthase domain"/>
    <property type="match status" value="1"/>
</dbReference>
<keyword evidence="2" id="KW-0170">Cobalt</keyword>
<organism evidence="5 6">
    <name type="scientific">Thermacetogenium phaeum (strain ATCC BAA-254 / DSM 26808 / PB)</name>
    <dbReference type="NCBI Taxonomy" id="1089553"/>
    <lineage>
        <taxon>Bacteria</taxon>
        <taxon>Bacillati</taxon>
        <taxon>Bacillota</taxon>
        <taxon>Clostridia</taxon>
        <taxon>Thermoanaerobacterales</taxon>
        <taxon>Thermoanaerobacteraceae</taxon>
        <taxon>Thermacetogenium</taxon>
    </lineage>
</organism>
<dbReference type="PANTHER" id="PTHR45833:SF1">
    <property type="entry name" value="METHIONINE SYNTHASE"/>
    <property type="match status" value="1"/>
</dbReference>
<dbReference type="SMART" id="SM01018">
    <property type="entry name" value="B12-binding_2"/>
    <property type="match status" value="1"/>
</dbReference>
<reference evidence="5 6" key="1">
    <citation type="journal article" date="2012" name="BMC Genomics">
        <title>Genome-guided analysis of physiological and morphological traits of the fermentative acetate oxidizer Thermacetogenium phaeum.</title>
        <authorList>
            <person name="Oehler D."/>
            <person name="Poehlein A."/>
            <person name="Leimbach A."/>
            <person name="Muller N."/>
            <person name="Daniel R."/>
            <person name="Gottschalk G."/>
            <person name="Schink B."/>
        </authorList>
    </citation>
    <scope>NUCLEOTIDE SEQUENCE [LARGE SCALE GENOMIC DNA]</scope>
    <source>
        <strain evidence="6">ATCC BAA-254 / DSM 26808 / PB</strain>
    </source>
</reference>
<dbReference type="SUPFAM" id="SSF52242">
    <property type="entry name" value="Cobalamin (vitamin B12)-binding domain"/>
    <property type="match status" value="1"/>
</dbReference>
<dbReference type="Pfam" id="PF02607">
    <property type="entry name" value="B12-binding_2"/>
    <property type="match status" value="1"/>
</dbReference>
<evidence type="ECO:0000313" key="5">
    <source>
        <dbReference type="EMBL" id="AFV10428.1"/>
    </source>
</evidence>
<dbReference type="PANTHER" id="PTHR45833">
    <property type="entry name" value="METHIONINE SYNTHASE"/>
    <property type="match status" value="1"/>
</dbReference>
<evidence type="ECO:0000259" key="4">
    <source>
        <dbReference type="PROSITE" id="PS51337"/>
    </source>
</evidence>
<dbReference type="GO" id="GO:0031419">
    <property type="term" value="F:cobalamin binding"/>
    <property type="evidence" value="ECO:0007669"/>
    <property type="project" value="InterPro"/>
</dbReference>
<dbReference type="STRING" id="1089553.Tph_c01800"/>
<dbReference type="GO" id="GO:0046872">
    <property type="term" value="F:metal ion binding"/>
    <property type="evidence" value="ECO:0007669"/>
    <property type="project" value="UniProtKB-KW"/>
</dbReference>
<evidence type="ECO:0000259" key="3">
    <source>
        <dbReference type="PROSITE" id="PS51332"/>
    </source>
</evidence>
<dbReference type="Gene3D" id="3.40.50.280">
    <property type="entry name" value="Cobalamin-binding domain"/>
    <property type="match status" value="1"/>
</dbReference>
<dbReference type="GO" id="GO:0046653">
    <property type="term" value="P:tetrahydrofolate metabolic process"/>
    <property type="evidence" value="ECO:0007669"/>
    <property type="project" value="TreeGrafter"/>
</dbReference>
<dbReference type="HOGENOM" id="CLU_082102_1_0_9"/>
<dbReference type="GO" id="GO:0050667">
    <property type="term" value="P:homocysteine metabolic process"/>
    <property type="evidence" value="ECO:0007669"/>
    <property type="project" value="TreeGrafter"/>
</dbReference>
<dbReference type="GO" id="GO:0008705">
    <property type="term" value="F:methionine synthase activity"/>
    <property type="evidence" value="ECO:0007669"/>
    <property type="project" value="TreeGrafter"/>
</dbReference>
<dbReference type="InterPro" id="IPR036594">
    <property type="entry name" value="Meth_synthase_dom"/>
</dbReference>
<name>K4LCG3_THEPS</name>
<feature type="domain" description="B12-binding" evidence="3">
    <location>
        <begin position="92"/>
        <end position="223"/>
    </location>
</feature>
<dbReference type="Proteomes" id="UP000000467">
    <property type="component" value="Chromosome"/>
</dbReference>
<evidence type="ECO:0000256" key="1">
    <source>
        <dbReference type="ARBA" id="ARBA00022723"/>
    </source>
</evidence>
<sequence>MHNLAIDKDELVMAMANLEEERVLDLVRREIEAGKSAFSIVEQCRRGVEVVGKRYSEGSYYLSDLIMSEAILKEVMEMIEPYFPQNTMETNGIKVVMGTIEGDIHDLGKNIVIYLLKSIGFQVYDLGVDVKPEKFIHALKETGASILGVCVLLTFCIGYVRKLVDLLEECGLRDKVTVVLGGYPVDALVKEYTGVDYYANDAVKAMEIFRGFIPEEKKESWPFRA</sequence>
<feature type="domain" description="B12-binding N-terminal" evidence="4">
    <location>
        <begin position="1"/>
        <end position="91"/>
    </location>
</feature>
<dbReference type="InterPro" id="IPR050554">
    <property type="entry name" value="Met_Synthase/Corrinoid"/>
</dbReference>
<dbReference type="InterPro" id="IPR036724">
    <property type="entry name" value="Cobalamin-bd_sf"/>
</dbReference>